<dbReference type="OrthoDB" id="5580261at2759"/>
<evidence type="ECO:0000313" key="2">
    <source>
        <dbReference type="Proteomes" id="UP000603453"/>
    </source>
</evidence>
<dbReference type="AlphaFoldDB" id="A0A8H7US25"/>
<dbReference type="PANTHER" id="PTHR28002:SF1">
    <property type="entry name" value="MIOREX COMPLEX COMPONENT 11"/>
    <property type="match status" value="1"/>
</dbReference>
<gene>
    <name evidence="1" type="ORF">INT47_012785</name>
</gene>
<dbReference type="GO" id="GO:0005739">
    <property type="term" value="C:mitochondrion"/>
    <property type="evidence" value="ECO:0007669"/>
    <property type="project" value="TreeGrafter"/>
</dbReference>
<reference evidence="1" key="1">
    <citation type="submission" date="2020-12" db="EMBL/GenBank/DDBJ databases">
        <title>Metabolic potential, ecology and presence of endohyphal bacteria is reflected in genomic diversity of Mucoromycotina.</title>
        <authorList>
            <person name="Muszewska A."/>
            <person name="Okrasinska A."/>
            <person name="Steczkiewicz K."/>
            <person name="Drgas O."/>
            <person name="Orlowska M."/>
            <person name="Perlinska-Lenart U."/>
            <person name="Aleksandrzak-Piekarczyk T."/>
            <person name="Szatraj K."/>
            <person name="Zielenkiewicz U."/>
            <person name="Pilsyk S."/>
            <person name="Malc E."/>
            <person name="Mieczkowski P."/>
            <person name="Kruszewska J.S."/>
            <person name="Biernat P."/>
            <person name="Pawlowska J."/>
        </authorList>
    </citation>
    <scope>NUCLEOTIDE SEQUENCE</scope>
    <source>
        <strain evidence="1">WA0000017839</strain>
    </source>
</reference>
<dbReference type="InterPro" id="IPR018811">
    <property type="entry name" value="MRX11"/>
</dbReference>
<evidence type="ECO:0000313" key="1">
    <source>
        <dbReference type="EMBL" id="KAG2196491.1"/>
    </source>
</evidence>
<sequence length="157" mass="17972">MNHVCRVGQLQKHTLYFSRKYTTQPMLTGYRKYAQQFKSKPGSYMTSFAILHELTAVAPFPFIYYALDTGSFQIPFPENVLAEGNKFINKVRIYYKYPPLEPDNRVMMNLVTTYCIVKALLPVRIAASVAMTPLMAERCVGPLVGFVRTLFKSKAVR</sequence>
<protein>
    <submittedName>
        <fullName evidence="1">Uncharacterized protein</fullName>
    </submittedName>
</protein>
<proteinExistence type="predicted"/>
<comment type="caution">
    <text evidence="1">The sequence shown here is derived from an EMBL/GenBank/DDBJ whole genome shotgun (WGS) entry which is preliminary data.</text>
</comment>
<dbReference type="PANTHER" id="PTHR28002">
    <property type="entry name" value="MIOREX COMPLEX COMPONENT 11"/>
    <property type="match status" value="1"/>
</dbReference>
<name>A0A8H7US25_9FUNG</name>
<accession>A0A8H7US25</accession>
<dbReference type="Pfam" id="PF10306">
    <property type="entry name" value="FLILHELTA"/>
    <property type="match status" value="1"/>
</dbReference>
<organism evidence="1 2">
    <name type="scientific">Mucor saturninus</name>
    <dbReference type="NCBI Taxonomy" id="64648"/>
    <lineage>
        <taxon>Eukaryota</taxon>
        <taxon>Fungi</taxon>
        <taxon>Fungi incertae sedis</taxon>
        <taxon>Mucoromycota</taxon>
        <taxon>Mucoromycotina</taxon>
        <taxon>Mucoromycetes</taxon>
        <taxon>Mucorales</taxon>
        <taxon>Mucorineae</taxon>
        <taxon>Mucoraceae</taxon>
        <taxon>Mucor</taxon>
    </lineage>
</organism>
<keyword evidence="2" id="KW-1185">Reference proteome</keyword>
<dbReference type="EMBL" id="JAEPRD010000145">
    <property type="protein sequence ID" value="KAG2196491.1"/>
    <property type="molecule type" value="Genomic_DNA"/>
</dbReference>
<dbReference type="Proteomes" id="UP000603453">
    <property type="component" value="Unassembled WGS sequence"/>
</dbReference>